<evidence type="ECO:0000313" key="2">
    <source>
        <dbReference type="EMBL" id="PKU68674.1"/>
    </source>
</evidence>
<feature type="compositionally biased region" description="Basic and acidic residues" evidence="1">
    <location>
        <begin position="49"/>
        <end position="61"/>
    </location>
</feature>
<reference evidence="2 3" key="2">
    <citation type="journal article" date="2017" name="Nature">
        <title>The Apostasia genome and the evolution of orchids.</title>
        <authorList>
            <person name="Zhang G.Q."/>
            <person name="Liu K.W."/>
            <person name="Li Z."/>
            <person name="Lohaus R."/>
            <person name="Hsiao Y.Y."/>
            <person name="Niu S.C."/>
            <person name="Wang J.Y."/>
            <person name="Lin Y.C."/>
            <person name="Xu Q."/>
            <person name="Chen L.J."/>
            <person name="Yoshida K."/>
            <person name="Fujiwara S."/>
            <person name="Wang Z.W."/>
            <person name="Zhang Y.Q."/>
            <person name="Mitsuda N."/>
            <person name="Wang M."/>
            <person name="Liu G.H."/>
            <person name="Pecoraro L."/>
            <person name="Huang H.X."/>
            <person name="Xiao X.J."/>
            <person name="Lin M."/>
            <person name="Wu X.Y."/>
            <person name="Wu W.L."/>
            <person name="Chen Y.Y."/>
            <person name="Chang S.B."/>
            <person name="Sakamoto S."/>
            <person name="Ohme-Takagi M."/>
            <person name="Yagi M."/>
            <person name="Zeng S.J."/>
            <person name="Shen C.Y."/>
            <person name="Yeh C.M."/>
            <person name="Luo Y.B."/>
            <person name="Tsai W.C."/>
            <person name="Van de Peer Y."/>
            <person name="Liu Z.J."/>
        </authorList>
    </citation>
    <scope>NUCLEOTIDE SEQUENCE [LARGE SCALE GENOMIC DNA]</scope>
    <source>
        <tissue evidence="2">The whole plant</tissue>
    </source>
</reference>
<gene>
    <name evidence="2" type="ORF">MA16_Dca024500</name>
</gene>
<protein>
    <submittedName>
        <fullName evidence="2">Uncharacterized protein</fullName>
    </submittedName>
</protein>
<evidence type="ECO:0000313" key="3">
    <source>
        <dbReference type="Proteomes" id="UP000233837"/>
    </source>
</evidence>
<feature type="compositionally biased region" description="Polar residues" evidence="1">
    <location>
        <begin position="8"/>
        <end position="19"/>
    </location>
</feature>
<evidence type="ECO:0000256" key="1">
    <source>
        <dbReference type="SAM" id="MobiDB-lite"/>
    </source>
</evidence>
<name>A0A2I0VZ34_9ASPA</name>
<accession>A0A2I0VZ34</accession>
<feature type="region of interest" description="Disordered" evidence="1">
    <location>
        <begin position="1"/>
        <end position="21"/>
    </location>
</feature>
<keyword evidence="3" id="KW-1185">Reference proteome</keyword>
<dbReference type="EMBL" id="KZ503058">
    <property type="protein sequence ID" value="PKU68674.1"/>
    <property type="molecule type" value="Genomic_DNA"/>
</dbReference>
<sequence length="485" mass="52934">MAADGRCTNLTSSESSQLRHLQAATDRQIEIDRLRRSRGELVISQRLPKKQDKSSLVEGKADLGGCTDNPPQAGREGNNTQQFKSSLVDKEISFADKVTGVLLKKTSLEQKSRNGLMKPYIKLNFKEKDVSLSEDDTCIEEGEILENEWDSNGLLDNPVKDSILMKQKAKKDTSTESSGKKKVKLLKELKSLGSSNIIDQNRKLEGGKVKKIGGLQAKAGFNALGEVGHSVQGVTHLSASHHDQSKGEEQSVPGLDLLLEVLDKYQESCIKPGMEFKTHVSTIVENKFDILDSLIKEGEITTPEEVVAISLHDFKGTKEVEDSNLKNNMEVSKTEIGSKEDGSSSVVKKKGSKQVETILEEEMDGAVDKRSSLKGGNKFAVISDLFEEGEIIPVAEDRRDPPVASEEAKEVIIGKSNKVEGEGSPITQDQELKIVGGQLEGGSSNTKVKLAKKLRSLSPIKLVSKSRKKNGEGIDKVGNYSPLIL</sequence>
<reference evidence="2 3" key="1">
    <citation type="journal article" date="2016" name="Sci. Rep.">
        <title>The Dendrobium catenatum Lindl. genome sequence provides insights into polysaccharide synthase, floral development and adaptive evolution.</title>
        <authorList>
            <person name="Zhang G.Q."/>
            <person name="Xu Q."/>
            <person name="Bian C."/>
            <person name="Tsai W.C."/>
            <person name="Yeh C.M."/>
            <person name="Liu K.W."/>
            <person name="Yoshida K."/>
            <person name="Zhang L.S."/>
            <person name="Chang S.B."/>
            <person name="Chen F."/>
            <person name="Shi Y."/>
            <person name="Su Y.Y."/>
            <person name="Zhang Y.Q."/>
            <person name="Chen L.J."/>
            <person name="Yin Y."/>
            <person name="Lin M."/>
            <person name="Huang H."/>
            <person name="Deng H."/>
            <person name="Wang Z.W."/>
            <person name="Zhu S.L."/>
            <person name="Zhao X."/>
            <person name="Deng C."/>
            <person name="Niu S.C."/>
            <person name="Huang J."/>
            <person name="Wang M."/>
            <person name="Liu G.H."/>
            <person name="Yang H.J."/>
            <person name="Xiao X.J."/>
            <person name="Hsiao Y.Y."/>
            <person name="Wu W.L."/>
            <person name="Chen Y.Y."/>
            <person name="Mitsuda N."/>
            <person name="Ohme-Takagi M."/>
            <person name="Luo Y.B."/>
            <person name="Van de Peer Y."/>
            <person name="Liu Z.J."/>
        </authorList>
    </citation>
    <scope>NUCLEOTIDE SEQUENCE [LARGE SCALE GENOMIC DNA]</scope>
    <source>
        <tissue evidence="2">The whole plant</tissue>
    </source>
</reference>
<proteinExistence type="predicted"/>
<dbReference type="AlphaFoldDB" id="A0A2I0VZ34"/>
<feature type="region of interest" description="Disordered" evidence="1">
    <location>
        <begin position="46"/>
        <end position="79"/>
    </location>
</feature>
<organism evidence="2 3">
    <name type="scientific">Dendrobium catenatum</name>
    <dbReference type="NCBI Taxonomy" id="906689"/>
    <lineage>
        <taxon>Eukaryota</taxon>
        <taxon>Viridiplantae</taxon>
        <taxon>Streptophyta</taxon>
        <taxon>Embryophyta</taxon>
        <taxon>Tracheophyta</taxon>
        <taxon>Spermatophyta</taxon>
        <taxon>Magnoliopsida</taxon>
        <taxon>Liliopsida</taxon>
        <taxon>Asparagales</taxon>
        <taxon>Orchidaceae</taxon>
        <taxon>Epidendroideae</taxon>
        <taxon>Malaxideae</taxon>
        <taxon>Dendrobiinae</taxon>
        <taxon>Dendrobium</taxon>
    </lineage>
</organism>
<dbReference type="Proteomes" id="UP000233837">
    <property type="component" value="Unassembled WGS sequence"/>
</dbReference>